<protein>
    <recommendedName>
        <fullName evidence="7">Carbohydrate deacetylase</fullName>
    </recommendedName>
</protein>
<dbReference type="GO" id="GO:0000272">
    <property type="term" value="P:polysaccharide catabolic process"/>
    <property type="evidence" value="ECO:0007669"/>
    <property type="project" value="InterPro"/>
</dbReference>
<keyword evidence="3" id="KW-0378">Hydrolase</keyword>
<organism evidence="6">
    <name type="scientific">Clostridium tertium</name>
    <dbReference type="NCBI Taxonomy" id="1559"/>
    <lineage>
        <taxon>Bacteria</taxon>
        <taxon>Bacillati</taxon>
        <taxon>Bacillota</taxon>
        <taxon>Clostridia</taxon>
        <taxon>Eubacteriales</taxon>
        <taxon>Clostridiaceae</taxon>
        <taxon>Clostridium</taxon>
    </lineage>
</organism>
<dbReference type="SUPFAM" id="SSF88713">
    <property type="entry name" value="Glycoside hydrolase/deacetylase"/>
    <property type="match status" value="1"/>
</dbReference>
<evidence type="ECO:0000256" key="3">
    <source>
        <dbReference type="ARBA" id="ARBA00022801"/>
    </source>
</evidence>
<name>A0A6N3GKI0_9CLOT</name>
<dbReference type="InterPro" id="IPR006879">
    <property type="entry name" value="YdjC-like"/>
</dbReference>
<evidence type="ECO:0000256" key="1">
    <source>
        <dbReference type="ARBA" id="ARBA00001946"/>
    </source>
</evidence>
<keyword evidence="5" id="KW-0119">Carbohydrate metabolism</keyword>
<dbReference type="PANTHER" id="PTHR31609:SF1">
    <property type="entry name" value="CARBOHYDRATE DEACETYLASE"/>
    <property type="match status" value="1"/>
</dbReference>
<reference evidence="6" key="1">
    <citation type="submission" date="2019-11" db="EMBL/GenBank/DDBJ databases">
        <authorList>
            <person name="Feng L."/>
        </authorList>
    </citation>
    <scope>NUCLEOTIDE SEQUENCE</scope>
    <source>
        <strain evidence="6">CTertiumLFYP3</strain>
    </source>
</reference>
<dbReference type="Gene3D" id="3.20.20.370">
    <property type="entry name" value="Glycoside hydrolase/deacetylase"/>
    <property type="match status" value="1"/>
</dbReference>
<dbReference type="Pfam" id="PF04794">
    <property type="entry name" value="YdjC"/>
    <property type="match status" value="1"/>
</dbReference>
<sequence>MKLIVNADDFGYSRGANYGIVDAFKNGVIRSTSIMAGMPGYEHAVELLKGCNGLGCGVHLTLSAYKPVLNTHKTIVDENGYFYKKITPEVAKNIDIEEVYNEFCAQIEKVKASGIDITHLDSHHHVHTFEALRPVMERIIKTYPYPIRGGLEYKLDYEKVLPYEGIFYEETVSIDAFRNLKDKLDKYDVLETMSHPAYLDSFIMENSSYNIKRIEELKILTSIELKSFLKENNIELCNYRDIFKN</sequence>
<comment type="cofactor">
    <cofactor evidence="1">
        <name>Mg(2+)</name>
        <dbReference type="ChEBI" id="CHEBI:18420"/>
    </cofactor>
</comment>
<gene>
    <name evidence="6" type="ORF">CTLFYP3_03275</name>
</gene>
<evidence type="ECO:0000256" key="4">
    <source>
        <dbReference type="ARBA" id="ARBA00022842"/>
    </source>
</evidence>
<dbReference type="CDD" id="cd10803">
    <property type="entry name" value="YdjC_EF3048_like"/>
    <property type="match status" value="1"/>
</dbReference>
<dbReference type="GO" id="GO:0019213">
    <property type="term" value="F:deacetylase activity"/>
    <property type="evidence" value="ECO:0007669"/>
    <property type="project" value="TreeGrafter"/>
</dbReference>
<evidence type="ECO:0000313" key="6">
    <source>
        <dbReference type="EMBL" id="VYU64411.1"/>
    </source>
</evidence>
<dbReference type="NCBIfam" id="NF002559">
    <property type="entry name" value="PRK02134.1"/>
    <property type="match status" value="1"/>
</dbReference>
<dbReference type="RefSeq" id="WP_156627722.1">
    <property type="nucleotide sequence ID" value="NZ_CACRTO010000048.1"/>
</dbReference>
<dbReference type="InterPro" id="IPR011330">
    <property type="entry name" value="Glyco_hydro/deAcase_b/a-brl"/>
</dbReference>
<evidence type="ECO:0000256" key="5">
    <source>
        <dbReference type="ARBA" id="ARBA00023277"/>
    </source>
</evidence>
<keyword evidence="2" id="KW-0479">Metal-binding</keyword>
<evidence type="ECO:0008006" key="7">
    <source>
        <dbReference type="Google" id="ProtNLM"/>
    </source>
</evidence>
<dbReference type="EMBL" id="CACRTO010000048">
    <property type="protein sequence ID" value="VYU64411.1"/>
    <property type="molecule type" value="Genomic_DNA"/>
</dbReference>
<dbReference type="AlphaFoldDB" id="A0A6N3GKI0"/>
<evidence type="ECO:0000256" key="2">
    <source>
        <dbReference type="ARBA" id="ARBA00022723"/>
    </source>
</evidence>
<dbReference type="GO" id="GO:0046872">
    <property type="term" value="F:metal ion binding"/>
    <property type="evidence" value="ECO:0007669"/>
    <property type="project" value="UniProtKB-KW"/>
</dbReference>
<dbReference type="PANTHER" id="PTHR31609">
    <property type="entry name" value="YDJC DEACETYLASE FAMILY MEMBER"/>
    <property type="match status" value="1"/>
</dbReference>
<dbReference type="InterPro" id="IPR022948">
    <property type="entry name" value="COD_ChbG_bac"/>
</dbReference>
<proteinExistence type="predicted"/>
<dbReference type="GO" id="GO:0016811">
    <property type="term" value="F:hydrolase activity, acting on carbon-nitrogen (but not peptide) bonds, in linear amides"/>
    <property type="evidence" value="ECO:0007669"/>
    <property type="project" value="InterPro"/>
</dbReference>
<keyword evidence="4" id="KW-0460">Magnesium</keyword>
<accession>A0A6N3GKI0</accession>